<name>A0AAV4QEY3_9ARAC</name>
<sequence length="264" mass="28776">MGSNQSTQITAQVSHHLALSLLRELSQGDPANIFVSPFSIANAVSMLYCGTRSETASEIGELMGLEDISREDLTNAFDVFLTSLEKSSEAFSLECANALLIQEGFPVQEGYKDVLQKSFRAMFMQADIAKGPRLGSGPRQWLGGGQDSRNDWHTRRQTGSISGRHPSERSVLQRHVGTSVQQKFHPPSKFLQPWRQGQGQRGGHDASQRALLLCRGRILLGPAAALQRTGRRHVDSPAPLSPRLGRGDGAVDASVLGRPHEEDA</sequence>
<dbReference type="InterPro" id="IPR042178">
    <property type="entry name" value="Serpin_sf_1"/>
</dbReference>
<evidence type="ECO:0000256" key="1">
    <source>
        <dbReference type="ARBA" id="ARBA00009500"/>
    </source>
</evidence>
<dbReference type="GO" id="GO:0005615">
    <property type="term" value="C:extracellular space"/>
    <property type="evidence" value="ECO:0007669"/>
    <property type="project" value="InterPro"/>
</dbReference>
<dbReference type="InterPro" id="IPR000215">
    <property type="entry name" value="Serpin_fam"/>
</dbReference>
<protein>
    <submittedName>
        <fullName evidence="6">Serpin B10</fullName>
    </submittedName>
</protein>
<accession>A0AAV4QEY3</accession>
<dbReference type="PANTHER" id="PTHR11461:SF211">
    <property type="entry name" value="GH10112P-RELATED"/>
    <property type="match status" value="1"/>
</dbReference>
<comment type="similarity">
    <text evidence="1">Belongs to the serpin family.</text>
</comment>
<keyword evidence="7" id="KW-1185">Reference proteome</keyword>
<dbReference type="SUPFAM" id="SSF56574">
    <property type="entry name" value="Serpins"/>
    <property type="match status" value="1"/>
</dbReference>
<dbReference type="EMBL" id="BPLQ01004267">
    <property type="protein sequence ID" value="GIY06906.1"/>
    <property type="molecule type" value="Genomic_DNA"/>
</dbReference>
<reference evidence="6 7" key="1">
    <citation type="submission" date="2021-06" db="EMBL/GenBank/DDBJ databases">
        <title>Caerostris darwini draft genome.</title>
        <authorList>
            <person name="Kono N."/>
            <person name="Arakawa K."/>
        </authorList>
    </citation>
    <scope>NUCLEOTIDE SEQUENCE [LARGE SCALE GENOMIC DNA]</scope>
</reference>
<dbReference type="InterPro" id="IPR036186">
    <property type="entry name" value="Serpin_sf"/>
</dbReference>
<evidence type="ECO:0000259" key="5">
    <source>
        <dbReference type="Pfam" id="PF00079"/>
    </source>
</evidence>
<evidence type="ECO:0000313" key="7">
    <source>
        <dbReference type="Proteomes" id="UP001054837"/>
    </source>
</evidence>
<evidence type="ECO:0000256" key="4">
    <source>
        <dbReference type="SAM" id="MobiDB-lite"/>
    </source>
</evidence>
<dbReference type="AlphaFoldDB" id="A0AAV4QEY3"/>
<keyword evidence="2" id="KW-0646">Protease inhibitor</keyword>
<dbReference type="InterPro" id="IPR023796">
    <property type="entry name" value="Serpin_dom"/>
</dbReference>
<organism evidence="6 7">
    <name type="scientific">Caerostris darwini</name>
    <dbReference type="NCBI Taxonomy" id="1538125"/>
    <lineage>
        <taxon>Eukaryota</taxon>
        <taxon>Metazoa</taxon>
        <taxon>Ecdysozoa</taxon>
        <taxon>Arthropoda</taxon>
        <taxon>Chelicerata</taxon>
        <taxon>Arachnida</taxon>
        <taxon>Araneae</taxon>
        <taxon>Araneomorphae</taxon>
        <taxon>Entelegynae</taxon>
        <taxon>Araneoidea</taxon>
        <taxon>Araneidae</taxon>
        <taxon>Caerostris</taxon>
    </lineage>
</organism>
<feature type="region of interest" description="Disordered" evidence="4">
    <location>
        <begin position="183"/>
        <end position="205"/>
    </location>
</feature>
<dbReference type="PANTHER" id="PTHR11461">
    <property type="entry name" value="SERINE PROTEASE INHIBITOR, SERPIN"/>
    <property type="match status" value="1"/>
</dbReference>
<comment type="caution">
    <text evidence="6">The sequence shown here is derived from an EMBL/GenBank/DDBJ whole genome shotgun (WGS) entry which is preliminary data.</text>
</comment>
<keyword evidence="3" id="KW-0722">Serine protease inhibitor</keyword>
<feature type="region of interest" description="Disordered" evidence="4">
    <location>
        <begin position="134"/>
        <end position="170"/>
    </location>
</feature>
<dbReference type="Pfam" id="PF00079">
    <property type="entry name" value="Serpin"/>
    <property type="match status" value="1"/>
</dbReference>
<gene>
    <name evidence="6" type="primary">SERPINB10_5</name>
    <name evidence="6" type="ORF">CDAR_104721</name>
</gene>
<dbReference type="Proteomes" id="UP001054837">
    <property type="component" value="Unassembled WGS sequence"/>
</dbReference>
<evidence type="ECO:0000313" key="6">
    <source>
        <dbReference type="EMBL" id="GIY06906.1"/>
    </source>
</evidence>
<proteinExistence type="inferred from homology"/>
<feature type="region of interest" description="Disordered" evidence="4">
    <location>
        <begin position="228"/>
        <end position="264"/>
    </location>
</feature>
<dbReference type="GO" id="GO:0004867">
    <property type="term" value="F:serine-type endopeptidase inhibitor activity"/>
    <property type="evidence" value="ECO:0007669"/>
    <property type="project" value="UniProtKB-KW"/>
</dbReference>
<evidence type="ECO:0000256" key="3">
    <source>
        <dbReference type="ARBA" id="ARBA00022900"/>
    </source>
</evidence>
<evidence type="ECO:0000256" key="2">
    <source>
        <dbReference type="ARBA" id="ARBA00022690"/>
    </source>
</evidence>
<feature type="domain" description="Serpin" evidence="5">
    <location>
        <begin position="15"/>
        <end position="130"/>
    </location>
</feature>
<dbReference type="Gene3D" id="3.30.497.10">
    <property type="entry name" value="Antithrombin, subunit I, domain 2"/>
    <property type="match status" value="1"/>
</dbReference>